<feature type="transmembrane region" description="Helical" evidence="10">
    <location>
        <begin position="110"/>
        <end position="135"/>
    </location>
</feature>
<keyword evidence="7 10" id="KW-0472">Membrane</keyword>
<comment type="catalytic activity">
    <reaction evidence="10">
        <text>an acyl phosphate + sn-glycerol 3-phosphate = a 1-acyl-sn-glycero-3-phosphate + phosphate</text>
        <dbReference type="Rhea" id="RHEA:34075"/>
        <dbReference type="ChEBI" id="CHEBI:43474"/>
        <dbReference type="ChEBI" id="CHEBI:57597"/>
        <dbReference type="ChEBI" id="CHEBI:57970"/>
        <dbReference type="ChEBI" id="CHEBI:59918"/>
        <dbReference type="EC" id="2.3.1.275"/>
    </reaction>
</comment>
<organism evidence="11 12">
    <name type="scientific">Salinisphaera dokdonensis CL-ES53</name>
    <dbReference type="NCBI Taxonomy" id="1304272"/>
    <lineage>
        <taxon>Bacteria</taxon>
        <taxon>Pseudomonadati</taxon>
        <taxon>Pseudomonadota</taxon>
        <taxon>Gammaproteobacteria</taxon>
        <taxon>Salinisphaerales</taxon>
        <taxon>Salinisphaeraceae</taxon>
        <taxon>Salinisphaera</taxon>
    </lineage>
</organism>
<dbReference type="HAMAP" id="MF_01043">
    <property type="entry name" value="PlsY"/>
    <property type="match status" value="1"/>
</dbReference>
<keyword evidence="12" id="KW-1185">Reference proteome</keyword>
<dbReference type="EMBL" id="APND01000001">
    <property type="protein sequence ID" value="MES1928587.1"/>
    <property type="molecule type" value="Genomic_DNA"/>
</dbReference>
<evidence type="ECO:0000256" key="5">
    <source>
        <dbReference type="ARBA" id="ARBA00022989"/>
    </source>
</evidence>
<keyword evidence="5 10" id="KW-1133">Transmembrane helix</keyword>
<dbReference type="Proteomes" id="UP001460888">
    <property type="component" value="Unassembled WGS sequence"/>
</dbReference>
<dbReference type="PANTHER" id="PTHR30309">
    <property type="entry name" value="INNER MEMBRANE PROTEIN YGIH"/>
    <property type="match status" value="1"/>
</dbReference>
<dbReference type="SMART" id="SM01207">
    <property type="entry name" value="G3P_acyltransf"/>
    <property type="match status" value="1"/>
</dbReference>
<keyword evidence="9 10" id="KW-1208">Phospholipid metabolism</keyword>
<feature type="transmembrane region" description="Helical" evidence="10">
    <location>
        <begin position="65"/>
        <end position="98"/>
    </location>
</feature>
<dbReference type="EC" id="2.3.1.275" evidence="10"/>
<comment type="subcellular location">
    <subcellularLocation>
        <location evidence="10">Cell membrane</location>
        <topology evidence="10">Multi-pass membrane protein</topology>
    </subcellularLocation>
</comment>
<evidence type="ECO:0000256" key="8">
    <source>
        <dbReference type="ARBA" id="ARBA00023209"/>
    </source>
</evidence>
<evidence type="ECO:0000256" key="4">
    <source>
        <dbReference type="ARBA" id="ARBA00022692"/>
    </source>
</evidence>
<comment type="pathway">
    <text evidence="10">Lipid metabolism; phospholipid metabolism.</text>
</comment>
<comment type="caution">
    <text evidence="11">The sequence shown here is derived from an EMBL/GenBank/DDBJ whole genome shotgun (WGS) entry which is preliminary data.</text>
</comment>
<protein>
    <recommendedName>
        <fullName evidence="10">Glycerol-3-phosphate acyltransferase</fullName>
    </recommendedName>
    <alternativeName>
        <fullName evidence="10">Acyl-PO4 G3P acyltransferase</fullName>
    </alternativeName>
    <alternativeName>
        <fullName evidence="10">Acyl-phosphate--glycerol-3-phosphate acyltransferase</fullName>
    </alternativeName>
    <alternativeName>
        <fullName evidence="10">G3P acyltransferase</fullName>
        <shortName evidence="10">GPAT</shortName>
        <ecNumber evidence="10">2.3.1.275</ecNumber>
    </alternativeName>
    <alternativeName>
        <fullName evidence="10">Lysophosphatidic acid synthase</fullName>
        <shortName evidence="10">LPA synthase</shortName>
    </alternativeName>
</protein>
<comment type="function">
    <text evidence="10">Catalyzes the transfer of an acyl group from acyl-phosphate (acyl-PO(4)) to glycerol-3-phosphate (G3P) to form lysophosphatidic acid (LPA). This enzyme utilizes acyl-phosphate as fatty acyl donor, but not acyl-CoA or acyl-ACP.</text>
</comment>
<evidence type="ECO:0000313" key="11">
    <source>
        <dbReference type="EMBL" id="MES1928587.1"/>
    </source>
</evidence>
<evidence type="ECO:0000256" key="1">
    <source>
        <dbReference type="ARBA" id="ARBA00022475"/>
    </source>
</evidence>
<dbReference type="PANTHER" id="PTHR30309:SF0">
    <property type="entry name" value="GLYCEROL-3-PHOSPHATE ACYLTRANSFERASE-RELATED"/>
    <property type="match status" value="1"/>
</dbReference>
<dbReference type="InterPro" id="IPR003811">
    <property type="entry name" value="G3P_acylTferase_PlsY"/>
</dbReference>
<comment type="caution">
    <text evidence="10">Lacks conserved residue(s) required for the propagation of feature annotation.</text>
</comment>
<evidence type="ECO:0000256" key="2">
    <source>
        <dbReference type="ARBA" id="ARBA00022516"/>
    </source>
</evidence>
<evidence type="ECO:0000256" key="10">
    <source>
        <dbReference type="HAMAP-Rule" id="MF_01043"/>
    </source>
</evidence>
<sequence length="203" mass="20666">MLVALGLVAAYLMGSLSGSLLLARAFGRADPRSSGSGNAGATNALRTGGRGYGAAVLVFDLVKGVVAALLVPALLGLGFAAALACGAAAVIGHVYPVFFGFRGGKGAATLIGVLLALLPGALLLGLAVWIATLVASGYVGLATLLGMVGVSLATLFAPAAGLAAKVFVIVMTALIFYTHRENIQRLRAGTENRFERVMLRRRR</sequence>
<keyword evidence="4 10" id="KW-0812">Transmembrane</keyword>
<comment type="subunit">
    <text evidence="10">Probably interacts with PlsX.</text>
</comment>
<evidence type="ECO:0000256" key="6">
    <source>
        <dbReference type="ARBA" id="ARBA00023098"/>
    </source>
</evidence>
<evidence type="ECO:0000256" key="3">
    <source>
        <dbReference type="ARBA" id="ARBA00022679"/>
    </source>
</evidence>
<reference evidence="11 12" key="1">
    <citation type="submission" date="2013-03" db="EMBL/GenBank/DDBJ databases">
        <title>Salinisphaera dokdonensis CL-ES53 Genome Sequencing.</title>
        <authorList>
            <person name="Li C."/>
            <person name="Lai Q."/>
            <person name="Shao Z."/>
        </authorList>
    </citation>
    <scope>NUCLEOTIDE SEQUENCE [LARGE SCALE GENOMIC DNA]</scope>
    <source>
        <strain evidence="11 12">CL-ES53</strain>
    </source>
</reference>
<keyword evidence="8 10" id="KW-0594">Phospholipid biosynthesis</keyword>
<keyword evidence="6 10" id="KW-0443">Lipid metabolism</keyword>
<dbReference type="NCBIfam" id="TIGR00023">
    <property type="entry name" value="glycerol-3-phosphate 1-O-acyltransferase PlsY"/>
    <property type="match status" value="1"/>
</dbReference>
<evidence type="ECO:0000256" key="9">
    <source>
        <dbReference type="ARBA" id="ARBA00023264"/>
    </source>
</evidence>
<proteinExistence type="inferred from homology"/>
<keyword evidence="3 10" id="KW-0808">Transferase</keyword>
<accession>A0ABV2AZ68</accession>
<dbReference type="Pfam" id="PF02660">
    <property type="entry name" value="G3P_acyltransf"/>
    <property type="match status" value="1"/>
</dbReference>
<evidence type="ECO:0000313" key="12">
    <source>
        <dbReference type="Proteomes" id="UP001460888"/>
    </source>
</evidence>
<feature type="transmembrane region" description="Helical" evidence="10">
    <location>
        <begin position="155"/>
        <end position="177"/>
    </location>
</feature>
<gene>
    <name evidence="10" type="primary">plsY</name>
    <name evidence="11" type="ORF">SADO_04990</name>
</gene>
<keyword evidence="2 10" id="KW-0444">Lipid biosynthesis</keyword>
<keyword evidence="1 10" id="KW-1003">Cell membrane</keyword>
<comment type="similarity">
    <text evidence="10">Belongs to the PlsY family.</text>
</comment>
<name>A0ABV2AZ68_9GAMM</name>
<evidence type="ECO:0000256" key="7">
    <source>
        <dbReference type="ARBA" id="ARBA00023136"/>
    </source>
</evidence>